<feature type="compositionally biased region" description="Low complexity" evidence="1">
    <location>
        <begin position="787"/>
        <end position="796"/>
    </location>
</feature>
<dbReference type="GO" id="GO:0061630">
    <property type="term" value="F:ubiquitin protein ligase activity"/>
    <property type="evidence" value="ECO:0007669"/>
    <property type="project" value="TreeGrafter"/>
</dbReference>
<dbReference type="PANTHER" id="PTHR22696:SF1">
    <property type="entry name" value="E3 UBIQUITIN-PROTEIN LIGASE RNF26"/>
    <property type="match status" value="1"/>
</dbReference>
<dbReference type="OrthoDB" id="66726at2759"/>
<dbReference type="Proteomes" id="UP000799766">
    <property type="component" value="Unassembled WGS sequence"/>
</dbReference>
<feature type="transmembrane region" description="Helical" evidence="2">
    <location>
        <begin position="392"/>
        <end position="412"/>
    </location>
</feature>
<feature type="transmembrane region" description="Helical" evidence="2">
    <location>
        <begin position="479"/>
        <end position="502"/>
    </location>
</feature>
<dbReference type="InterPro" id="IPR013083">
    <property type="entry name" value="Znf_RING/FYVE/PHD"/>
</dbReference>
<reference evidence="3" key="1">
    <citation type="journal article" date="2020" name="Stud. Mycol.">
        <title>101 Dothideomycetes genomes: a test case for predicting lifestyles and emergence of pathogens.</title>
        <authorList>
            <person name="Haridas S."/>
            <person name="Albert R."/>
            <person name="Binder M."/>
            <person name="Bloem J."/>
            <person name="Labutti K."/>
            <person name="Salamov A."/>
            <person name="Andreopoulos B."/>
            <person name="Baker S."/>
            <person name="Barry K."/>
            <person name="Bills G."/>
            <person name="Bluhm B."/>
            <person name="Cannon C."/>
            <person name="Castanera R."/>
            <person name="Culley D."/>
            <person name="Daum C."/>
            <person name="Ezra D."/>
            <person name="Gonzalez J."/>
            <person name="Henrissat B."/>
            <person name="Kuo A."/>
            <person name="Liang C."/>
            <person name="Lipzen A."/>
            <person name="Lutzoni F."/>
            <person name="Magnuson J."/>
            <person name="Mondo S."/>
            <person name="Nolan M."/>
            <person name="Ohm R."/>
            <person name="Pangilinan J."/>
            <person name="Park H.-J."/>
            <person name="Ramirez L."/>
            <person name="Alfaro M."/>
            <person name="Sun H."/>
            <person name="Tritt A."/>
            <person name="Yoshinaga Y."/>
            <person name="Zwiers L.-H."/>
            <person name="Turgeon B."/>
            <person name="Goodwin S."/>
            <person name="Spatafora J."/>
            <person name="Crous P."/>
            <person name="Grigoriev I."/>
        </authorList>
    </citation>
    <scope>NUCLEOTIDE SEQUENCE</scope>
    <source>
        <strain evidence="3">ATCC 16933</strain>
    </source>
</reference>
<evidence type="ECO:0000313" key="3">
    <source>
        <dbReference type="EMBL" id="KAF2459201.1"/>
    </source>
</evidence>
<dbReference type="GO" id="GO:0006511">
    <property type="term" value="P:ubiquitin-dependent protein catabolic process"/>
    <property type="evidence" value="ECO:0007669"/>
    <property type="project" value="TreeGrafter"/>
</dbReference>
<feature type="compositionally biased region" description="Low complexity" evidence="1">
    <location>
        <begin position="691"/>
        <end position="712"/>
    </location>
</feature>
<accession>A0A6A6P5D1</accession>
<keyword evidence="2" id="KW-0812">Transmembrane</keyword>
<dbReference type="EMBL" id="MU001676">
    <property type="protein sequence ID" value="KAF2459201.1"/>
    <property type="molecule type" value="Genomic_DNA"/>
</dbReference>
<keyword evidence="2" id="KW-0472">Membrane</keyword>
<proteinExistence type="predicted"/>
<dbReference type="Gene3D" id="3.30.40.10">
    <property type="entry name" value="Zinc/RING finger domain, C3HC4 (zinc finger)"/>
    <property type="match status" value="1"/>
</dbReference>
<keyword evidence="2" id="KW-1133">Transmembrane helix</keyword>
<feature type="region of interest" description="Disordered" evidence="1">
    <location>
        <begin position="778"/>
        <end position="804"/>
    </location>
</feature>
<feature type="compositionally biased region" description="Low complexity" evidence="1">
    <location>
        <begin position="902"/>
        <end position="918"/>
    </location>
</feature>
<evidence type="ECO:0008006" key="5">
    <source>
        <dbReference type="Google" id="ProtNLM"/>
    </source>
</evidence>
<sequence length="1169" mass="122330">MADPSSVATAAAAAAAASASASAAGLPSNATSASLVPSAKDLALALPRLVQRAGSFAFLRLPEHVDTLLARMRAGGGGGGGGGSVIAEATSAERAGNLSAVTSAAMAAAASAAGGVAGGGGGPRRAGAGDIPSMTGAGTFVADAEAVSSGGFGSLFSFQNVRMFGSVFSYLTTKWAIATFVVGILFNRTQFYASSRVPLRLNAHIRLALYIGPLLLLLYQAQTFLQALRCQTSPDWVTLRYGEETDQPAGFWYAAEGGSFYRFSKALLFWQDDATACRAVNMIASPEEDGRTAGVSGSLSLLWPLFLSLCFSQFTETLACALQGRHPLPETGMTIFEHSLAFAEAEAVVFRPFEIVTTAIDNAAAQAGTDNPFKGYVTRSILLQVMNVPPEVLLISLISVCSHMASAALAVLGLRDRLRLVNTAVWGIAYMSSFLWSCFRLYATTSSGDSGANDGAAMSPFQLAEMGVVRFPTVCLIGFIPHLCILLGILACACVYALALIVTALSLPPADEVDGAPGLQLPQQQQQGPSSWLSFVRRRLVSAYQNLHANVHFSSSAPVRMQWSDDFYTTLLKAGFAILTAASETVYLNEGPTVRVPATPAATWLERKRLDELADERDREAAARRLRARQPADTGSGAFGLVQRTLDAIPTELRAEDFSDDAATRIRARAAGGAAWVSPYARERRGRSPQRRSATTGPGAAPAGAPRNNQGVVGQGVGVHRQGRMAMVAELGKAAFWLWVGLACRLVLAGLGKVGLGGRRWRPAWLVRWAGESERVAGRKGRGGDVGMRSAGARGMADGRRGAPGTGETGELEFWYFAPDGRFVAAGGEDCDVDVERETKNRLAISGVLHGGADAVQSTDDDFVNRHLYEWWKAGGWWGDVDSSGDYRAPSTVADDDDDDATSVVSSSAVSTTTTSPDPDADWLTDGQRTPTQSSPRPSSLYPHSRYSPRASPSPTPDPDLLDPAALAALLDPATADDREQAALLARRLRAPGPMTRAQVRRAVGRERGRVVLGAAATGLSVGGVSGGVARPEGPIKGVGGVPGSGPLSPEEEEKVLEELIVRRRAECGGFRGGAGAGGRPARSGAASGPGVGAGGAAAGASWHVGAAGLGDDGPVCVVCHSAPRTVIFWPCGCLTTCDECRVNMAARNFVSCACCRREVGGYSRLFVP</sequence>
<dbReference type="GO" id="GO:0016567">
    <property type="term" value="P:protein ubiquitination"/>
    <property type="evidence" value="ECO:0007669"/>
    <property type="project" value="TreeGrafter"/>
</dbReference>
<gene>
    <name evidence="3" type="ORF">BDY21DRAFT_362676</name>
</gene>
<feature type="compositionally biased region" description="Low complexity" evidence="1">
    <location>
        <begin position="928"/>
        <end position="940"/>
    </location>
</feature>
<feature type="transmembrane region" description="Helical" evidence="2">
    <location>
        <begin position="207"/>
        <end position="225"/>
    </location>
</feature>
<dbReference type="Pfam" id="PF13920">
    <property type="entry name" value="zf-C3HC4_3"/>
    <property type="match status" value="1"/>
</dbReference>
<feature type="transmembrane region" description="Helical" evidence="2">
    <location>
        <begin position="424"/>
        <end position="443"/>
    </location>
</feature>
<protein>
    <recommendedName>
        <fullName evidence="5">Ubiquitin-protein ligase-like protein</fullName>
    </recommendedName>
</protein>
<feature type="region of interest" description="Disordered" evidence="1">
    <location>
        <begin position="679"/>
        <end position="715"/>
    </location>
</feature>
<keyword evidence="4" id="KW-1185">Reference proteome</keyword>
<evidence type="ECO:0000256" key="1">
    <source>
        <dbReference type="SAM" id="MobiDB-lite"/>
    </source>
</evidence>
<feature type="region of interest" description="Disordered" evidence="1">
    <location>
        <begin position="889"/>
        <end position="963"/>
    </location>
</feature>
<feature type="transmembrane region" description="Helical" evidence="2">
    <location>
        <begin position="167"/>
        <end position="186"/>
    </location>
</feature>
<evidence type="ECO:0000313" key="4">
    <source>
        <dbReference type="Proteomes" id="UP000799766"/>
    </source>
</evidence>
<organism evidence="3 4">
    <name type="scientific">Lineolata rhizophorae</name>
    <dbReference type="NCBI Taxonomy" id="578093"/>
    <lineage>
        <taxon>Eukaryota</taxon>
        <taxon>Fungi</taxon>
        <taxon>Dikarya</taxon>
        <taxon>Ascomycota</taxon>
        <taxon>Pezizomycotina</taxon>
        <taxon>Dothideomycetes</taxon>
        <taxon>Dothideomycetes incertae sedis</taxon>
        <taxon>Lineolatales</taxon>
        <taxon>Lineolataceae</taxon>
        <taxon>Lineolata</taxon>
    </lineage>
</organism>
<evidence type="ECO:0000256" key="2">
    <source>
        <dbReference type="SAM" id="Phobius"/>
    </source>
</evidence>
<name>A0A6A6P5D1_9PEZI</name>
<dbReference type="PANTHER" id="PTHR22696">
    <property type="entry name" value="E3 UBIQUITIN-PROTEIN LIGASE RNF26"/>
    <property type="match status" value="1"/>
</dbReference>
<dbReference type="AlphaFoldDB" id="A0A6A6P5D1"/>